<keyword evidence="5" id="KW-0500">Molybdenum</keyword>
<comment type="subcellular location">
    <subcellularLocation>
        <location evidence="1 9">Cell membrane</location>
        <topology evidence="1 9">Multi-pass membrane protein</topology>
    </subcellularLocation>
</comment>
<dbReference type="InterPro" id="IPR000515">
    <property type="entry name" value="MetI-like"/>
</dbReference>
<evidence type="ECO:0000313" key="12">
    <source>
        <dbReference type="Proteomes" id="UP000008136"/>
    </source>
</evidence>
<organism evidence="11 12">
    <name type="scientific">Archaeoglobus veneficus (strain DSM 11195 / SNP6)</name>
    <dbReference type="NCBI Taxonomy" id="693661"/>
    <lineage>
        <taxon>Archaea</taxon>
        <taxon>Methanobacteriati</taxon>
        <taxon>Methanobacteriota</taxon>
        <taxon>Archaeoglobi</taxon>
        <taxon>Archaeoglobales</taxon>
        <taxon>Archaeoglobaceae</taxon>
        <taxon>Archaeoglobus</taxon>
    </lineage>
</organism>
<dbReference type="Proteomes" id="UP000008136">
    <property type="component" value="Chromosome"/>
</dbReference>
<protein>
    <submittedName>
        <fullName evidence="11">ABC-type transporter, integral membrane subunit</fullName>
    </submittedName>
</protein>
<dbReference type="EMBL" id="CP002588">
    <property type="protein sequence ID" value="AEA47745.1"/>
    <property type="molecule type" value="Genomic_DNA"/>
</dbReference>
<evidence type="ECO:0000313" key="11">
    <source>
        <dbReference type="EMBL" id="AEA47745.1"/>
    </source>
</evidence>
<keyword evidence="4" id="KW-1003">Cell membrane</keyword>
<feature type="transmembrane region" description="Helical" evidence="9">
    <location>
        <begin position="200"/>
        <end position="219"/>
    </location>
</feature>
<dbReference type="HOGENOM" id="CLU_016047_14_1_2"/>
<evidence type="ECO:0000256" key="7">
    <source>
        <dbReference type="ARBA" id="ARBA00022989"/>
    </source>
</evidence>
<gene>
    <name evidence="11" type="ordered locus">Arcve_1748</name>
</gene>
<comment type="similarity">
    <text evidence="2 9">Belongs to the binding-protein-dependent transport system permease family.</text>
</comment>
<keyword evidence="6 9" id="KW-0812">Transmembrane</keyword>
<feature type="transmembrane region" description="Helical" evidence="9">
    <location>
        <begin position="7"/>
        <end position="33"/>
    </location>
</feature>
<dbReference type="eggNOG" id="arCOG00164">
    <property type="taxonomic scope" value="Archaea"/>
</dbReference>
<evidence type="ECO:0000256" key="9">
    <source>
        <dbReference type="RuleBase" id="RU363032"/>
    </source>
</evidence>
<evidence type="ECO:0000256" key="1">
    <source>
        <dbReference type="ARBA" id="ARBA00004651"/>
    </source>
</evidence>
<feature type="transmembrane region" description="Helical" evidence="9">
    <location>
        <begin position="89"/>
        <end position="112"/>
    </location>
</feature>
<dbReference type="KEGG" id="ave:Arcve_1748"/>
<evidence type="ECO:0000256" key="3">
    <source>
        <dbReference type="ARBA" id="ARBA00022448"/>
    </source>
</evidence>
<evidence type="ECO:0000256" key="4">
    <source>
        <dbReference type="ARBA" id="ARBA00022475"/>
    </source>
</evidence>
<dbReference type="GO" id="GO:0005886">
    <property type="term" value="C:plasma membrane"/>
    <property type="evidence" value="ECO:0007669"/>
    <property type="project" value="UniProtKB-SubCell"/>
</dbReference>
<keyword evidence="7 9" id="KW-1133">Transmembrane helix</keyword>
<feature type="domain" description="ABC transmembrane type-1" evidence="10">
    <location>
        <begin position="51"/>
        <end position="247"/>
    </location>
</feature>
<feature type="transmembrane region" description="Helical" evidence="9">
    <location>
        <begin position="231"/>
        <end position="251"/>
    </location>
</feature>
<dbReference type="PANTHER" id="PTHR30183">
    <property type="entry name" value="MOLYBDENUM TRANSPORT SYSTEM PERMEASE PROTEIN MODB"/>
    <property type="match status" value="1"/>
</dbReference>
<evidence type="ECO:0000256" key="5">
    <source>
        <dbReference type="ARBA" id="ARBA00022505"/>
    </source>
</evidence>
<feature type="transmembrane region" description="Helical" evidence="9">
    <location>
        <begin position="53"/>
        <end position="77"/>
    </location>
</feature>
<evidence type="ECO:0000256" key="2">
    <source>
        <dbReference type="ARBA" id="ARBA00009306"/>
    </source>
</evidence>
<reference evidence="11 12" key="1">
    <citation type="submission" date="2011-03" db="EMBL/GenBank/DDBJ databases">
        <title>The complete genome of Archaeoglobus veneficus SNP6.</title>
        <authorList>
            <consortium name="US DOE Joint Genome Institute (JGI-PGF)"/>
            <person name="Lucas S."/>
            <person name="Copeland A."/>
            <person name="Lapidus A."/>
            <person name="Bruce D."/>
            <person name="Goodwin L."/>
            <person name="Pitluck S."/>
            <person name="Kyrpides N."/>
            <person name="Mavromatis K."/>
            <person name="Pagani I."/>
            <person name="Ivanova N."/>
            <person name="Mikhailova N."/>
            <person name="Lu M."/>
            <person name="Detter J.C."/>
            <person name="Tapia R."/>
            <person name="Han C."/>
            <person name="Land M."/>
            <person name="Hauser L."/>
            <person name="Markowitz V."/>
            <person name="Cheng J.-F."/>
            <person name="Hugenholtz P."/>
            <person name="Woyke T."/>
            <person name="Wu D."/>
            <person name="Spring S."/>
            <person name="Brambilla E."/>
            <person name="Klenk H.-P."/>
            <person name="Eisen J.A."/>
        </authorList>
    </citation>
    <scope>NUCLEOTIDE SEQUENCE [LARGE SCALE GENOMIC DNA]</scope>
    <source>
        <strain>SNP6</strain>
    </source>
</reference>
<dbReference type="Gene3D" id="1.10.3720.10">
    <property type="entry name" value="MetI-like"/>
    <property type="match status" value="1"/>
</dbReference>
<feature type="transmembrane region" description="Helical" evidence="9">
    <location>
        <begin position="124"/>
        <end position="144"/>
    </location>
</feature>
<dbReference type="AlphaFoldDB" id="F2KQL2"/>
<evidence type="ECO:0000259" key="10">
    <source>
        <dbReference type="PROSITE" id="PS50928"/>
    </source>
</evidence>
<dbReference type="PROSITE" id="PS50928">
    <property type="entry name" value="ABC_TM1"/>
    <property type="match status" value="1"/>
</dbReference>
<accession>F2KQL2</accession>
<keyword evidence="3 9" id="KW-0813">Transport</keyword>
<dbReference type="RefSeq" id="WP_013684401.1">
    <property type="nucleotide sequence ID" value="NC_015320.1"/>
</dbReference>
<dbReference type="STRING" id="693661.Arcve_1748"/>
<dbReference type="GO" id="GO:0055085">
    <property type="term" value="P:transmembrane transport"/>
    <property type="evidence" value="ECO:0007669"/>
    <property type="project" value="InterPro"/>
</dbReference>
<evidence type="ECO:0000256" key="8">
    <source>
        <dbReference type="ARBA" id="ARBA00023136"/>
    </source>
</evidence>
<proteinExistence type="inferred from homology"/>
<dbReference type="PANTHER" id="PTHR30183:SF3">
    <property type="entry name" value="MOLYBDENUM TRANSPORT SYSTEM PERMEASE PROTEIN MODB"/>
    <property type="match status" value="1"/>
</dbReference>
<keyword evidence="12" id="KW-1185">Reference proteome</keyword>
<keyword evidence="8 9" id="KW-0472">Membrane</keyword>
<evidence type="ECO:0000256" key="6">
    <source>
        <dbReference type="ARBA" id="ARBA00022692"/>
    </source>
</evidence>
<sequence length="269" mass="28828">MRLKFSIFLAIFSSFIVLFILLPIVTTLSAQFYDFDGLIEALGDRAVWNSILLTYYAALISTLIAVIFGTPLAYALARYSFPGRSVVEGVVDVPVVIPHTVAGIALLAVFGSNGLIGSFSPVKFVDALPGIVVAMLFVSVPIYLNTAREGFASIDVRLEQVARTLGASPAKVFFTVSLPLVVRHIAAGAVMAWARAISEFGAIVVIAYYPMVAPTLIYERYISAGLSAARPIAVILILLSLAVFVVLRLLLWGRNSIKAYGVGRGRNGG</sequence>
<name>F2KQL2_ARCVS</name>
<dbReference type="OrthoDB" id="11163at2157"/>
<dbReference type="SUPFAM" id="SSF161098">
    <property type="entry name" value="MetI-like"/>
    <property type="match status" value="1"/>
</dbReference>
<dbReference type="GeneID" id="10394877"/>
<dbReference type="Pfam" id="PF00528">
    <property type="entry name" value="BPD_transp_1"/>
    <property type="match status" value="1"/>
</dbReference>
<dbReference type="CDD" id="cd06261">
    <property type="entry name" value="TM_PBP2"/>
    <property type="match status" value="1"/>
</dbReference>
<dbReference type="InterPro" id="IPR035906">
    <property type="entry name" value="MetI-like_sf"/>
</dbReference>